<evidence type="ECO:0000313" key="3">
    <source>
        <dbReference type="Proteomes" id="UP000076234"/>
    </source>
</evidence>
<evidence type="ECO:0000256" key="1">
    <source>
        <dbReference type="SAM" id="SignalP"/>
    </source>
</evidence>
<evidence type="ECO:0000313" key="2">
    <source>
        <dbReference type="EMBL" id="AMU95764.1"/>
    </source>
</evidence>
<protein>
    <recommendedName>
        <fullName evidence="4">PepSY domain-containing protein</fullName>
    </recommendedName>
</protein>
<organism evidence="2 3">
    <name type="scientific">Sphingopyxis terrae subsp. terrae NBRC 15098</name>
    <dbReference type="NCBI Taxonomy" id="1219058"/>
    <lineage>
        <taxon>Bacteria</taxon>
        <taxon>Pseudomonadati</taxon>
        <taxon>Pseudomonadota</taxon>
        <taxon>Alphaproteobacteria</taxon>
        <taxon>Sphingomonadales</taxon>
        <taxon>Sphingomonadaceae</taxon>
        <taxon>Sphingopyxis</taxon>
    </lineage>
</organism>
<evidence type="ECO:0008006" key="4">
    <source>
        <dbReference type="Google" id="ProtNLM"/>
    </source>
</evidence>
<dbReference type="EMBL" id="CP013342">
    <property type="protein sequence ID" value="AMU95764.1"/>
    <property type="molecule type" value="Genomic_DNA"/>
</dbReference>
<accession>A0A142W146</accession>
<dbReference type="Proteomes" id="UP000076234">
    <property type="component" value="Chromosome"/>
</dbReference>
<reference evidence="3" key="1">
    <citation type="submission" date="2015-11" db="EMBL/GenBank/DDBJ databases">
        <title>Complete genome sequence of a polyethylene glycol-degrading strain Sphingopyxis terrae strain 203-1 (NBRC 15098).</title>
        <authorList>
            <person name="Yoshiyuki O."/>
            <person name="Shouta N."/>
            <person name="Nagata Y."/>
            <person name="Numata M."/>
            <person name="Tsuchikane K."/>
            <person name="Hosoyama A."/>
            <person name="Yamazoe A."/>
            <person name="Tsuda M."/>
            <person name="Fujita N."/>
            <person name="Kawai F."/>
        </authorList>
    </citation>
    <scope>NUCLEOTIDE SEQUENCE [LARGE SCALE GENOMIC DNA]</scope>
    <source>
        <strain evidence="3">203-1</strain>
    </source>
</reference>
<feature type="signal peptide" evidence="1">
    <location>
        <begin position="1"/>
        <end position="23"/>
    </location>
</feature>
<proteinExistence type="predicted"/>
<keyword evidence="1" id="KW-0732">Signal</keyword>
<dbReference type="AlphaFoldDB" id="A0A142W146"/>
<name>A0A142W146_9SPHN</name>
<dbReference type="RefSeq" id="WP_062902264.1">
    <property type="nucleotide sequence ID" value="NZ_CP013342.1"/>
</dbReference>
<sequence length="104" mass="11331">MIRTLTLSIASALLLAAAGPAAARGDRNRDQDNLREAAAQGQVIPLNRLIADVRSRAPYSNMTYLGGPQFDARQMVYALKFMDGSQVVIVYVDARTGRIVGRRP</sequence>
<dbReference type="STRING" id="1219058.AOA14_14215"/>
<dbReference type="KEGG" id="ster:AOA14_14215"/>
<reference evidence="2 3" key="2">
    <citation type="journal article" date="2016" name="Genome Announc.">
        <title>Complete Genome Sequence of Sphingopyxis terrae Strain 203-1 (NBRC 111660), a Polyethylene Glycol Degrader.</title>
        <authorList>
            <person name="Ohtsubo Y."/>
            <person name="Nonoyama S."/>
            <person name="Nagata Y."/>
            <person name="Numata M."/>
            <person name="Tsuchikane K."/>
            <person name="Hosoyama A."/>
            <person name="Yamazoe A."/>
            <person name="Tsuda M."/>
            <person name="Fujita N."/>
            <person name="Kawai F."/>
        </authorList>
    </citation>
    <scope>NUCLEOTIDE SEQUENCE [LARGE SCALE GENOMIC DNA]</scope>
    <source>
        <strain evidence="2 3">203-1</strain>
    </source>
</reference>
<feature type="chain" id="PRO_5007502431" description="PepSY domain-containing protein" evidence="1">
    <location>
        <begin position="24"/>
        <end position="104"/>
    </location>
</feature>
<gene>
    <name evidence="2" type="ORF">AOA14_14215</name>
</gene>